<dbReference type="GO" id="GO:1904680">
    <property type="term" value="F:peptide transmembrane transporter activity"/>
    <property type="evidence" value="ECO:0007669"/>
    <property type="project" value="TreeGrafter"/>
</dbReference>
<dbReference type="OrthoDB" id="239741at2"/>
<gene>
    <name evidence="4" type="ORF">SAMN02745823_01713</name>
</gene>
<accession>A0A1M5XDN2</accession>
<keyword evidence="2" id="KW-0732">Signal</keyword>
<dbReference type="Proteomes" id="UP000183995">
    <property type="component" value="Unassembled WGS sequence"/>
</dbReference>
<proteinExistence type="predicted"/>
<dbReference type="GO" id="GO:0015833">
    <property type="term" value="P:peptide transport"/>
    <property type="evidence" value="ECO:0007669"/>
    <property type="project" value="TreeGrafter"/>
</dbReference>
<name>A0A1M5XDN2_9FIRM</name>
<dbReference type="AlphaFoldDB" id="A0A1M5XDN2"/>
<dbReference type="EMBL" id="FQXV01000005">
    <property type="protein sequence ID" value="SHH97648.1"/>
    <property type="molecule type" value="Genomic_DNA"/>
</dbReference>
<protein>
    <submittedName>
        <fullName evidence="4">Peptide/nickel transport system substrate-binding protein</fullName>
    </submittedName>
</protein>
<evidence type="ECO:0000256" key="2">
    <source>
        <dbReference type="SAM" id="SignalP"/>
    </source>
</evidence>
<dbReference type="STRING" id="1123282.SAMN02745823_01713"/>
<dbReference type="PANTHER" id="PTHR30290:SF81">
    <property type="entry name" value="OLIGOPEPTIDE-BINDING PROTEIN OPPA"/>
    <property type="match status" value="1"/>
</dbReference>
<dbReference type="InterPro" id="IPR000914">
    <property type="entry name" value="SBP_5_dom"/>
</dbReference>
<reference evidence="4 5" key="1">
    <citation type="submission" date="2016-11" db="EMBL/GenBank/DDBJ databases">
        <authorList>
            <person name="Jaros S."/>
            <person name="Januszkiewicz K."/>
            <person name="Wedrychowicz H."/>
        </authorList>
    </citation>
    <scope>NUCLEOTIDE SEQUENCE [LARGE SCALE GENOMIC DNA]</scope>
    <source>
        <strain evidence="4 5">DSM 10068</strain>
    </source>
</reference>
<organism evidence="4 5">
    <name type="scientific">Sporobacter termitidis DSM 10068</name>
    <dbReference type="NCBI Taxonomy" id="1123282"/>
    <lineage>
        <taxon>Bacteria</taxon>
        <taxon>Bacillati</taxon>
        <taxon>Bacillota</taxon>
        <taxon>Clostridia</taxon>
        <taxon>Eubacteriales</taxon>
        <taxon>Oscillospiraceae</taxon>
        <taxon>Sporobacter</taxon>
    </lineage>
</organism>
<dbReference type="Pfam" id="PF00496">
    <property type="entry name" value="SBP_bac_5"/>
    <property type="match status" value="1"/>
</dbReference>
<keyword evidence="5" id="KW-1185">Reference proteome</keyword>
<evidence type="ECO:0000256" key="1">
    <source>
        <dbReference type="SAM" id="MobiDB-lite"/>
    </source>
</evidence>
<dbReference type="PIRSF" id="PIRSF002741">
    <property type="entry name" value="MppA"/>
    <property type="match status" value="1"/>
</dbReference>
<dbReference type="SUPFAM" id="SSF53850">
    <property type="entry name" value="Periplasmic binding protein-like II"/>
    <property type="match status" value="1"/>
</dbReference>
<feature type="signal peptide" evidence="2">
    <location>
        <begin position="1"/>
        <end position="22"/>
    </location>
</feature>
<dbReference type="GO" id="GO:0042597">
    <property type="term" value="C:periplasmic space"/>
    <property type="evidence" value="ECO:0007669"/>
    <property type="project" value="UniProtKB-ARBA"/>
</dbReference>
<evidence type="ECO:0000313" key="4">
    <source>
        <dbReference type="EMBL" id="SHH97648.1"/>
    </source>
</evidence>
<dbReference type="CDD" id="cd08490">
    <property type="entry name" value="PBP2_NikA_DppA_OppA_like_3"/>
    <property type="match status" value="1"/>
</dbReference>
<sequence length="531" mass="56335">MKKARKYLALLLALACILAVFTACGSANTPAGTSETPSAPESAAGASTGTPADKHLTVALGYFGDGLDPIQSWNGWTLARTAIGESLVKLDANMQITGVIADSWKNVDATTWSFHIRDGVTFQNGNPVTAEAVKASLDRALKECDRAVSLLPVAEITASGQDLTIKMSEPYGATLGNLADPVFTIIDTSVDLTNVNTAPVCTGPFEAVSYTKDQTIEVKAYKNYWGGASPLSTVTYKLIKDGDTLSAALQSGEIDVGQSLSQTALPLFTNNSAYTVSVVPSTRTALIWLNYGNPFLSDANVRKALAYSLNREDLAKTLLGGSAATGAFSSALPFGNDGLTAYSYDTGKAKQLLADGGYKDSNGDSFVDKDGKNIELKLVIKKGTDNSTLASYLQAAFSAIGIKVNIELYDDVLTAMADKSVNFDIGVGNINTGTTGDPQYFLELYFKTGASENYGGYSNKDLDALMGKLSTEMDTTARCDIAAQAQQLILNDSPYLFLTYTNNNAVSKSSVKGIQAYPIDYYLMTNKVDIG</sequence>
<dbReference type="RefSeq" id="WP_073077753.1">
    <property type="nucleotide sequence ID" value="NZ_FQXV01000005.1"/>
</dbReference>
<feature type="domain" description="Solute-binding protein family 5" evidence="3">
    <location>
        <begin position="96"/>
        <end position="451"/>
    </location>
</feature>
<dbReference type="Gene3D" id="3.40.190.10">
    <property type="entry name" value="Periplasmic binding protein-like II"/>
    <property type="match status" value="1"/>
</dbReference>
<dbReference type="InterPro" id="IPR039424">
    <property type="entry name" value="SBP_5"/>
</dbReference>
<dbReference type="InterPro" id="IPR030678">
    <property type="entry name" value="Peptide/Ni-bd"/>
</dbReference>
<feature type="region of interest" description="Disordered" evidence="1">
    <location>
        <begin position="30"/>
        <end position="50"/>
    </location>
</feature>
<dbReference type="PANTHER" id="PTHR30290">
    <property type="entry name" value="PERIPLASMIC BINDING COMPONENT OF ABC TRANSPORTER"/>
    <property type="match status" value="1"/>
</dbReference>
<dbReference type="Gene3D" id="3.10.105.10">
    <property type="entry name" value="Dipeptide-binding Protein, Domain 3"/>
    <property type="match status" value="1"/>
</dbReference>
<dbReference type="PROSITE" id="PS51257">
    <property type="entry name" value="PROKAR_LIPOPROTEIN"/>
    <property type="match status" value="1"/>
</dbReference>
<dbReference type="GO" id="GO:0043190">
    <property type="term" value="C:ATP-binding cassette (ABC) transporter complex"/>
    <property type="evidence" value="ECO:0007669"/>
    <property type="project" value="InterPro"/>
</dbReference>
<evidence type="ECO:0000313" key="5">
    <source>
        <dbReference type="Proteomes" id="UP000183995"/>
    </source>
</evidence>
<evidence type="ECO:0000259" key="3">
    <source>
        <dbReference type="Pfam" id="PF00496"/>
    </source>
</evidence>
<feature type="chain" id="PRO_5038807024" evidence="2">
    <location>
        <begin position="23"/>
        <end position="531"/>
    </location>
</feature>